<dbReference type="InterPro" id="IPR006143">
    <property type="entry name" value="RND_pump_MFP"/>
</dbReference>
<dbReference type="AlphaFoldDB" id="A0A0A8K2W9"/>
<evidence type="ECO:0000256" key="3">
    <source>
        <dbReference type="SAM" id="Coils"/>
    </source>
</evidence>
<dbReference type="KEGG" id="mcg:GL4_1806"/>
<dbReference type="PROSITE" id="PS51257">
    <property type="entry name" value="PROKAR_LIPOPROTEIN"/>
    <property type="match status" value="1"/>
</dbReference>
<comment type="subcellular location">
    <subcellularLocation>
        <location evidence="1">Cell envelope</location>
    </subcellularLocation>
</comment>
<dbReference type="Gene3D" id="2.40.420.20">
    <property type="match status" value="1"/>
</dbReference>
<feature type="domain" description="Multidrug resistance protein MdtA-like barrel-sandwich hybrid" evidence="6">
    <location>
        <begin position="71"/>
        <end position="211"/>
    </location>
</feature>
<protein>
    <submittedName>
        <fullName evidence="9">RND efflux system, membrane fusion protein CmeA</fullName>
    </submittedName>
</protein>
<comment type="similarity">
    <text evidence="2">Belongs to the membrane fusion protein (MFP) (TC 8.A.1) family.</text>
</comment>
<dbReference type="GO" id="GO:0030313">
    <property type="term" value="C:cell envelope"/>
    <property type="evidence" value="ECO:0007669"/>
    <property type="project" value="UniProtKB-SubCell"/>
</dbReference>
<organism evidence="9 10">
    <name type="scientific">Methyloceanibacter caenitepidi</name>
    <dbReference type="NCBI Taxonomy" id="1384459"/>
    <lineage>
        <taxon>Bacteria</taxon>
        <taxon>Pseudomonadati</taxon>
        <taxon>Pseudomonadota</taxon>
        <taxon>Alphaproteobacteria</taxon>
        <taxon>Hyphomicrobiales</taxon>
        <taxon>Hyphomicrobiaceae</taxon>
        <taxon>Methyloceanibacter</taxon>
    </lineage>
</organism>
<dbReference type="PANTHER" id="PTHR30158:SF24">
    <property type="entry name" value="HLYD FAMILY SECRETION PROTEIN"/>
    <property type="match status" value="1"/>
</dbReference>
<evidence type="ECO:0000259" key="7">
    <source>
        <dbReference type="Pfam" id="PF25944"/>
    </source>
</evidence>
<dbReference type="NCBIfam" id="TIGR01730">
    <property type="entry name" value="RND_mfp"/>
    <property type="match status" value="1"/>
</dbReference>
<evidence type="ECO:0000313" key="9">
    <source>
        <dbReference type="EMBL" id="BAQ17260.1"/>
    </source>
</evidence>
<evidence type="ECO:0000256" key="1">
    <source>
        <dbReference type="ARBA" id="ARBA00004196"/>
    </source>
</evidence>
<evidence type="ECO:0000259" key="5">
    <source>
        <dbReference type="Pfam" id="PF25876"/>
    </source>
</evidence>
<evidence type="ECO:0000256" key="2">
    <source>
        <dbReference type="ARBA" id="ARBA00009477"/>
    </source>
</evidence>
<dbReference type="Gene3D" id="2.40.30.170">
    <property type="match status" value="1"/>
</dbReference>
<dbReference type="InterPro" id="IPR058624">
    <property type="entry name" value="MdtA-like_HH"/>
</dbReference>
<evidence type="ECO:0000259" key="6">
    <source>
        <dbReference type="Pfam" id="PF25917"/>
    </source>
</evidence>
<dbReference type="HOGENOM" id="CLU_018816_2_1_5"/>
<name>A0A0A8K2W9_9HYPH</name>
<feature type="domain" description="Multidrug resistance protein MdtA-like beta-barrel" evidence="7">
    <location>
        <begin position="215"/>
        <end position="296"/>
    </location>
</feature>
<proteinExistence type="inferred from homology"/>
<feature type="region of interest" description="Disordered" evidence="4">
    <location>
        <begin position="372"/>
        <end position="394"/>
    </location>
</feature>
<feature type="domain" description="Multidrug resistance protein MdtA-like C-terminal permuted SH3" evidence="8">
    <location>
        <begin position="301"/>
        <end position="362"/>
    </location>
</feature>
<accession>A0A0A8K2W9</accession>
<keyword evidence="3" id="KW-0175">Coiled coil</keyword>
<dbReference type="Proteomes" id="UP000031643">
    <property type="component" value="Chromosome"/>
</dbReference>
<dbReference type="SUPFAM" id="SSF111369">
    <property type="entry name" value="HlyD-like secretion proteins"/>
    <property type="match status" value="1"/>
</dbReference>
<dbReference type="FunFam" id="2.40.420.20:FF:000001">
    <property type="entry name" value="Efflux RND transporter periplasmic adaptor subunit"/>
    <property type="match status" value="1"/>
</dbReference>
<dbReference type="GO" id="GO:0022857">
    <property type="term" value="F:transmembrane transporter activity"/>
    <property type="evidence" value="ECO:0007669"/>
    <property type="project" value="InterPro"/>
</dbReference>
<dbReference type="STRING" id="1384459.GL4_1806"/>
<evidence type="ECO:0000259" key="8">
    <source>
        <dbReference type="Pfam" id="PF25967"/>
    </source>
</evidence>
<sequence>MCQHGWRDGRGLRPGALWVALCLPLLLAGCDASNSKPKQEAKQQVEVATAASAEIPLVEEFVGQTAAVTYVDVRAKVQGYLTERPFVEGSDVKKGDVLFVIDQRPFQAEVNQNKAELEQNQGRLDFAKEQLARYEKLKDEGTASVQKYESTRAEAIEAAGELAASQAALQNAQLDLDYATITSPIDGRVSNTLVDVGNLVSAEDTLLTTVVQLDPIYVYFSPSEETYQKMVPFQAKGPLKVSMVLSSGEAFPQEGTVDFVDNKVDPNTGTIKMRAVIPNPDKTLRPGQFVTAKVTLADKHQVVLIPAEAVAQDEGGHYVYVVGKDDTVNRQDVTIGPEYQASYVIEKGVKPGDRVVVTGLQKVHAGAAVEIVEPGSNGPGNTGADKQDAQAADG</sequence>
<dbReference type="Pfam" id="PF25944">
    <property type="entry name" value="Beta-barrel_RND"/>
    <property type="match status" value="1"/>
</dbReference>
<gene>
    <name evidence="9" type="ORF">GL4_1806</name>
</gene>
<feature type="domain" description="Multidrug resistance protein MdtA-like alpha-helical hairpin" evidence="5">
    <location>
        <begin position="110"/>
        <end position="179"/>
    </location>
</feature>
<dbReference type="GO" id="GO:0005886">
    <property type="term" value="C:plasma membrane"/>
    <property type="evidence" value="ECO:0007669"/>
    <property type="project" value="TreeGrafter"/>
</dbReference>
<dbReference type="InterPro" id="IPR058627">
    <property type="entry name" value="MdtA-like_C"/>
</dbReference>
<dbReference type="InterPro" id="IPR058625">
    <property type="entry name" value="MdtA-like_BSH"/>
</dbReference>
<dbReference type="Pfam" id="PF25917">
    <property type="entry name" value="BSH_RND"/>
    <property type="match status" value="1"/>
</dbReference>
<dbReference type="EMBL" id="AP014648">
    <property type="protein sequence ID" value="BAQ17260.1"/>
    <property type="molecule type" value="Genomic_DNA"/>
</dbReference>
<dbReference type="GO" id="GO:0046677">
    <property type="term" value="P:response to antibiotic"/>
    <property type="evidence" value="ECO:0007669"/>
    <property type="project" value="TreeGrafter"/>
</dbReference>
<feature type="coiled-coil region" evidence="3">
    <location>
        <begin position="110"/>
        <end position="137"/>
    </location>
</feature>
<evidence type="ECO:0000256" key="4">
    <source>
        <dbReference type="SAM" id="MobiDB-lite"/>
    </source>
</evidence>
<keyword evidence="10" id="KW-1185">Reference proteome</keyword>
<dbReference type="InterPro" id="IPR058626">
    <property type="entry name" value="MdtA-like_b-barrel"/>
</dbReference>
<dbReference type="PANTHER" id="PTHR30158">
    <property type="entry name" value="ACRA/E-RELATED COMPONENT OF DRUG EFFLUX TRANSPORTER"/>
    <property type="match status" value="1"/>
</dbReference>
<dbReference type="Pfam" id="PF25876">
    <property type="entry name" value="HH_MFP_RND"/>
    <property type="match status" value="1"/>
</dbReference>
<evidence type="ECO:0000313" key="10">
    <source>
        <dbReference type="Proteomes" id="UP000031643"/>
    </source>
</evidence>
<dbReference type="Gene3D" id="2.40.50.100">
    <property type="match status" value="1"/>
</dbReference>
<reference evidence="9 10" key="1">
    <citation type="submission" date="2014-09" db="EMBL/GenBank/DDBJ databases">
        <title>Genome sequencing of Methyloceanibacter caenitepidi Gela4.</title>
        <authorList>
            <person name="Takeuchi M."/>
            <person name="Susumu S."/>
            <person name="Kamagata Y."/>
            <person name="Oshima K."/>
            <person name="Hattori M."/>
            <person name="Iwasaki W."/>
        </authorList>
    </citation>
    <scope>NUCLEOTIDE SEQUENCE [LARGE SCALE GENOMIC DNA]</scope>
    <source>
        <strain evidence="9 10">Gela4</strain>
    </source>
</reference>
<dbReference type="Gene3D" id="1.10.287.470">
    <property type="entry name" value="Helix hairpin bin"/>
    <property type="match status" value="1"/>
</dbReference>
<dbReference type="Pfam" id="PF25967">
    <property type="entry name" value="RND-MFP_C"/>
    <property type="match status" value="1"/>
</dbReference>